<dbReference type="Gene3D" id="2.10.90.10">
    <property type="entry name" value="Cystine-knot cytokines"/>
    <property type="match status" value="1"/>
</dbReference>
<dbReference type="GO" id="GO:0005161">
    <property type="term" value="F:platelet-derived growth factor receptor binding"/>
    <property type="evidence" value="ECO:0007669"/>
    <property type="project" value="TreeGrafter"/>
</dbReference>
<reference evidence="8" key="3">
    <citation type="submission" date="2025-09" db="UniProtKB">
        <authorList>
            <consortium name="Ensembl"/>
        </authorList>
    </citation>
    <scope>IDENTIFICATION</scope>
</reference>
<dbReference type="GO" id="GO:0006275">
    <property type="term" value="P:regulation of DNA replication"/>
    <property type="evidence" value="ECO:0007669"/>
    <property type="project" value="Ensembl"/>
</dbReference>
<feature type="chain" id="PRO_5030075176" evidence="6">
    <location>
        <begin position="20"/>
        <end position="542"/>
    </location>
</feature>
<feature type="region of interest" description="Disordered" evidence="5">
    <location>
        <begin position="281"/>
        <end position="542"/>
    </location>
</feature>
<dbReference type="PANTHER" id="PTHR11633:SF15">
    <property type="entry name" value="ADENYLATE CYCLASE, TERMINAL-DIFFERENTIATION SPECIFIC"/>
    <property type="match status" value="1"/>
</dbReference>
<evidence type="ECO:0000313" key="8">
    <source>
        <dbReference type="Ensembl" id="ENSTRUP00000048366.2"/>
    </source>
</evidence>
<keyword evidence="2 4" id="KW-0339">Growth factor</keyword>
<feature type="compositionally biased region" description="Polar residues" evidence="5">
    <location>
        <begin position="354"/>
        <end position="376"/>
    </location>
</feature>
<feature type="compositionally biased region" description="Basic and acidic residues" evidence="5">
    <location>
        <begin position="409"/>
        <end position="432"/>
    </location>
</feature>
<dbReference type="GO" id="GO:0008083">
    <property type="term" value="F:growth factor activity"/>
    <property type="evidence" value="ECO:0007669"/>
    <property type="project" value="UniProtKB-KW"/>
</dbReference>
<feature type="domain" description="Platelet-derived growth factor (PDGF) family profile" evidence="7">
    <location>
        <begin position="73"/>
        <end position="174"/>
    </location>
</feature>
<dbReference type="Proteomes" id="UP000005226">
    <property type="component" value="Chromosome 17"/>
</dbReference>
<dbReference type="CDD" id="cd00135">
    <property type="entry name" value="PDGF"/>
    <property type="match status" value="1"/>
</dbReference>
<evidence type="ECO:0000256" key="6">
    <source>
        <dbReference type="SAM" id="SignalP"/>
    </source>
</evidence>
<dbReference type="STRING" id="31033.ENSTRUP00000048366"/>
<dbReference type="GO" id="GO:0016020">
    <property type="term" value="C:membrane"/>
    <property type="evidence" value="ECO:0007669"/>
    <property type="project" value="InterPro"/>
</dbReference>
<dbReference type="InterPro" id="IPR023581">
    <property type="entry name" value="PD_growth_factor_CS"/>
</dbReference>
<dbReference type="InterPro" id="IPR029034">
    <property type="entry name" value="Cystine-knot_cytokine"/>
</dbReference>
<dbReference type="GO" id="GO:0097084">
    <property type="term" value="P:vascular associated smooth muscle cell development"/>
    <property type="evidence" value="ECO:0007669"/>
    <property type="project" value="Ensembl"/>
</dbReference>
<evidence type="ECO:0000256" key="5">
    <source>
        <dbReference type="SAM" id="MobiDB-lite"/>
    </source>
</evidence>
<evidence type="ECO:0000313" key="9">
    <source>
        <dbReference type="Proteomes" id="UP000005226"/>
    </source>
</evidence>
<dbReference type="OMA" id="KHNQHHH"/>
<dbReference type="GO" id="GO:0048008">
    <property type="term" value="P:platelet-derived growth factor receptor signaling pathway"/>
    <property type="evidence" value="ECO:0007669"/>
    <property type="project" value="TreeGrafter"/>
</dbReference>
<keyword evidence="6" id="KW-0732">Signal</keyword>
<feature type="compositionally biased region" description="Basic and acidic residues" evidence="5">
    <location>
        <begin position="533"/>
        <end position="542"/>
    </location>
</feature>
<evidence type="ECO:0000259" key="7">
    <source>
        <dbReference type="PROSITE" id="PS50278"/>
    </source>
</evidence>
<reference evidence="8 9" key="1">
    <citation type="journal article" date="2011" name="Genome Biol. Evol.">
        <title>Integration of the genetic map and genome assembly of fugu facilitates insights into distinct features of genome evolution in teleosts and mammals.</title>
        <authorList>
            <person name="Kai W."/>
            <person name="Kikuchi K."/>
            <person name="Tohari S."/>
            <person name="Chew A.K."/>
            <person name="Tay A."/>
            <person name="Fujiwara A."/>
            <person name="Hosoya S."/>
            <person name="Suetake H."/>
            <person name="Naruse K."/>
            <person name="Brenner S."/>
            <person name="Suzuki Y."/>
            <person name="Venkatesh B."/>
        </authorList>
    </citation>
    <scope>NUCLEOTIDE SEQUENCE [LARGE SCALE GENOMIC DNA]</scope>
</reference>
<evidence type="ECO:0000256" key="4">
    <source>
        <dbReference type="RuleBase" id="RU003818"/>
    </source>
</evidence>
<keyword evidence="9" id="KW-1185">Reference proteome</keyword>
<feature type="compositionally biased region" description="Basic residues" evidence="5">
    <location>
        <begin position="511"/>
        <end position="532"/>
    </location>
</feature>
<dbReference type="PANTHER" id="PTHR11633">
    <property type="entry name" value="PLATELET-DERIVED GROWTH FACTOR"/>
    <property type="match status" value="1"/>
</dbReference>
<dbReference type="GO" id="GO:0070374">
    <property type="term" value="P:positive regulation of ERK1 and ERK2 cascade"/>
    <property type="evidence" value="ECO:0007669"/>
    <property type="project" value="TreeGrafter"/>
</dbReference>
<dbReference type="GO" id="GO:0030335">
    <property type="term" value="P:positive regulation of cell migration"/>
    <property type="evidence" value="ECO:0007669"/>
    <property type="project" value="TreeGrafter"/>
</dbReference>
<dbReference type="InterPro" id="IPR000072">
    <property type="entry name" value="PDGF/VEGF_dom"/>
</dbReference>
<dbReference type="GeneTree" id="ENSGT00940000157367"/>
<name>A0A3B5JZ05_TAKRU</name>
<dbReference type="RefSeq" id="XP_003976863.2">
    <property type="nucleotide sequence ID" value="XM_003976814.3"/>
</dbReference>
<feature type="compositionally biased region" description="Basic and acidic residues" evidence="5">
    <location>
        <begin position="463"/>
        <end position="486"/>
    </location>
</feature>
<dbReference type="PROSITE" id="PS00249">
    <property type="entry name" value="PDGF_1"/>
    <property type="match status" value="1"/>
</dbReference>
<dbReference type="Ensembl" id="ENSTRUT00000050036.2">
    <property type="protein sequence ID" value="ENSTRUP00000048366.2"/>
    <property type="gene ID" value="ENSTRUG00000022420.2"/>
</dbReference>
<dbReference type="PROSITE" id="PS50278">
    <property type="entry name" value="PDGF_2"/>
    <property type="match status" value="1"/>
</dbReference>
<sequence length="542" mass="60614">MRSWVLLLLSAALLRLGNAEGDPLPPSLVDLVRNSPISSVDDLKLLLQQEANAIEEEDEHDTPADHTHGRYARSLVAAQPAQQAICKVRTEVMEVKRSMLDRRNADFILWPPCVEVQRCSGCCNNRLMKCVPIVTSSRNLQVIKIQYVNMKPKYEQAIITVEDHVTCRCQSCTSSSSSLPSSSDSNTHSCQSNPLPASPQQPPPSLSHSQALPRSVQPGSQKTLTSKADLHRHDDLKHNQQEQPVAKQVQRGSYTHWTQPRLHQSPAHMQPGVYQHTAAGPALVNSQPPETRTQHGVMKSTQQVVHGSGYDGKEESSVNGTKSSGEMRHPDHMQRQQELLQHQQRQQLHYPQQTTEDQVLRTQSHLNAPQSDSASPPVSPTQPLRVEQTPAAPTMAYQKDSVSSGKYVEVTHPREPEAVTTAQKERKDREESGSSSSGDTARVELASQVKDRDSKISSGSGHLTEEERKQKIVETVQRELDKESHLHPHPPQQRPRPTFKSALPTVAPRPSSRRSPFRPASPRRRRKHRKRISKEAMRAMIM</sequence>
<reference evidence="8" key="2">
    <citation type="submission" date="2025-08" db="UniProtKB">
        <authorList>
            <consortium name="Ensembl"/>
        </authorList>
    </citation>
    <scope>IDENTIFICATION</scope>
</reference>
<feature type="compositionally biased region" description="Low complexity" evidence="5">
    <location>
        <begin position="336"/>
        <end position="353"/>
    </location>
</feature>
<dbReference type="GeneID" id="101072289"/>
<dbReference type="GO" id="GO:0008284">
    <property type="term" value="P:positive regulation of cell population proliferation"/>
    <property type="evidence" value="ECO:0007669"/>
    <property type="project" value="TreeGrafter"/>
</dbReference>
<proteinExistence type="inferred from homology"/>
<dbReference type="GO" id="GO:1904238">
    <property type="term" value="P:pericyte cell differentiation"/>
    <property type="evidence" value="ECO:0007669"/>
    <property type="project" value="Ensembl"/>
</dbReference>
<gene>
    <name evidence="8" type="primary">pdgfba</name>
</gene>
<feature type="compositionally biased region" description="Low complexity" evidence="5">
    <location>
        <begin position="174"/>
        <end position="195"/>
    </location>
</feature>
<keyword evidence="3" id="KW-0497">Mitogen</keyword>
<dbReference type="GO" id="GO:0051897">
    <property type="term" value="P:positive regulation of phosphatidylinositol 3-kinase/protein kinase B signal transduction"/>
    <property type="evidence" value="ECO:0007669"/>
    <property type="project" value="TreeGrafter"/>
</dbReference>
<dbReference type="SMART" id="SM00141">
    <property type="entry name" value="PDGF"/>
    <property type="match status" value="1"/>
</dbReference>
<evidence type="ECO:0000256" key="1">
    <source>
        <dbReference type="ARBA" id="ARBA00006686"/>
    </source>
</evidence>
<dbReference type="FunFam" id="2.10.90.10:FF:000041">
    <property type="entry name" value="Platelet-derived growth factor beta polypeptide b"/>
    <property type="match status" value="1"/>
</dbReference>
<evidence type="ECO:0000256" key="2">
    <source>
        <dbReference type="ARBA" id="ARBA00023030"/>
    </source>
</evidence>
<evidence type="ECO:0000256" key="3">
    <source>
        <dbReference type="ARBA" id="ARBA00023246"/>
    </source>
</evidence>
<feature type="region of interest" description="Disordered" evidence="5">
    <location>
        <begin position="174"/>
        <end position="225"/>
    </location>
</feature>
<dbReference type="GO" id="GO:0001525">
    <property type="term" value="P:angiogenesis"/>
    <property type="evidence" value="ECO:0007669"/>
    <property type="project" value="Ensembl"/>
</dbReference>
<feature type="compositionally biased region" description="Pro residues" evidence="5">
    <location>
        <begin position="196"/>
        <end position="205"/>
    </location>
</feature>
<feature type="compositionally biased region" description="Basic and acidic residues" evidence="5">
    <location>
        <begin position="325"/>
        <end position="335"/>
    </location>
</feature>
<feature type="signal peptide" evidence="6">
    <location>
        <begin position="1"/>
        <end position="19"/>
    </location>
</feature>
<organism evidence="8 9">
    <name type="scientific">Takifugu rubripes</name>
    <name type="common">Japanese pufferfish</name>
    <name type="synonym">Fugu rubripes</name>
    <dbReference type="NCBI Taxonomy" id="31033"/>
    <lineage>
        <taxon>Eukaryota</taxon>
        <taxon>Metazoa</taxon>
        <taxon>Chordata</taxon>
        <taxon>Craniata</taxon>
        <taxon>Vertebrata</taxon>
        <taxon>Euteleostomi</taxon>
        <taxon>Actinopterygii</taxon>
        <taxon>Neopterygii</taxon>
        <taxon>Teleostei</taxon>
        <taxon>Neoteleostei</taxon>
        <taxon>Acanthomorphata</taxon>
        <taxon>Eupercaria</taxon>
        <taxon>Tetraodontiformes</taxon>
        <taxon>Tetradontoidea</taxon>
        <taxon>Tetraodontidae</taxon>
        <taxon>Takifugu</taxon>
    </lineage>
</organism>
<comment type="similarity">
    <text evidence="1 4">Belongs to the PDGF/VEGF growth factor family.</text>
</comment>
<dbReference type="InParanoid" id="A0A3B5JZ05"/>
<dbReference type="GO" id="GO:0042246">
    <property type="term" value="P:tissue regeneration"/>
    <property type="evidence" value="ECO:0007669"/>
    <property type="project" value="Ensembl"/>
</dbReference>
<dbReference type="AlphaFoldDB" id="A0A3B5JZ05"/>
<dbReference type="SUPFAM" id="SSF57501">
    <property type="entry name" value="Cystine-knot cytokines"/>
    <property type="match status" value="1"/>
</dbReference>
<dbReference type="GO" id="GO:0005615">
    <property type="term" value="C:extracellular space"/>
    <property type="evidence" value="ECO:0007669"/>
    <property type="project" value="TreeGrafter"/>
</dbReference>
<accession>A0A3B5JZ05</accession>
<protein>
    <submittedName>
        <fullName evidence="8">Platelet-derived growth factor beta polypeptide a</fullName>
    </submittedName>
</protein>
<dbReference type="GO" id="GO:0051781">
    <property type="term" value="P:positive regulation of cell division"/>
    <property type="evidence" value="ECO:0007669"/>
    <property type="project" value="UniProtKB-KW"/>
</dbReference>
<dbReference type="Pfam" id="PF00341">
    <property type="entry name" value="PDGF"/>
    <property type="match status" value="1"/>
</dbReference>